<dbReference type="InterPro" id="IPR027417">
    <property type="entry name" value="P-loop_NTPase"/>
</dbReference>
<gene>
    <name evidence="1" type="ORF">FIBSPDRAFT_599462</name>
</gene>
<evidence type="ECO:0000313" key="2">
    <source>
        <dbReference type="Proteomes" id="UP000076532"/>
    </source>
</evidence>
<accession>A0A166GS33</accession>
<dbReference type="EMBL" id="KV417575">
    <property type="protein sequence ID" value="KZP18111.1"/>
    <property type="molecule type" value="Genomic_DNA"/>
</dbReference>
<dbReference type="SUPFAM" id="SSF52540">
    <property type="entry name" value="P-loop containing nucleoside triphosphate hydrolases"/>
    <property type="match status" value="1"/>
</dbReference>
<name>A0A166GS33_9AGAM</name>
<reference evidence="1 2" key="1">
    <citation type="journal article" date="2016" name="Mol. Biol. Evol.">
        <title>Comparative Genomics of Early-Diverging Mushroom-Forming Fungi Provides Insights into the Origins of Lignocellulose Decay Capabilities.</title>
        <authorList>
            <person name="Nagy L.G."/>
            <person name="Riley R."/>
            <person name="Tritt A."/>
            <person name="Adam C."/>
            <person name="Daum C."/>
            <person name="Floudas D."/>
            <person name="Sun H."/>
            <person name="Yadav J.S."/>
            <person name="Pangilinan J."/>
            <person name="Larsson K.H."/>
            <person name="Matsuura K."/>
            <person name="Barry K."/>
            <person name="Labutti K."/>
            <person name="Kuo R."/>
            <person name="Ohm R.A."/>
            <person name="Bhattacharya S.S."/>
            <person name="Shirouzu T."/>
            <person name="Yoshinaga Y."/>
            <person name="Martin F.M."/>
            <person name="Grigoriev I.V."/>
            <person name="Hibbett D.S."/>
        </authorList>
    </citation>
    <scope>NUCLEOTIDE SEQUENCE [LARGE SCALE GENOMIC DNA]</scope>
    <source>
        <strain evidence="1 2">CBS 109695</strain>
    </source>
</reference>
<keyword evidence="2" id="KW-1185">Reference proteome</keyword>
<evidence type="ECO:0000313" key="1">
    <source>
        <dbReference type="EMBL" id="KZP18111.1"/>
    </source>
</evidence>
<sequence>MWYADCGIPFLRVHPLHGVSGSGKSTLTHAVAFDIYTHPPSSSWIPDGALTTFTSRLRALHRTL</sequence>
<proteinExistence type="predicted"/>
<dbReference type="AlphaFoldDB" id="A0A166GS33"/>
<organism evidence="1 2">
    <name type="scientific">Athelia psychrophila</name>
    <dbReference type="NCBI Taxonomy" id="1759441"/>
    <lineage>
        <taxon>Eukaryota</taxon>
        <taxon>Fungi</taxon>
        <taxon>Dikarya</taxon>
        <taxon>Basidiomycota</taxon>
        <taxon>Agaricomycotina</taxon>
        <taxon>Agaricomycetes</taxon>
        <taxon>Agaricomycetidae</taxon>
        <taxon>Atheliales</taxon>
        <taxon>Atheliaceae</taxon>
        <taxon>Athelia</taxon>
    </lineage>
</organism>
<dbReference type="STRING" id="436010.A0A166GS33"/>
<protein>
    <submittedName>
        <fullName evidence="1">Uncharacterized protein</fullName>
    </submittedName>
</protein>
<dbReference type="Proteomes" id="UP000076532">
    <property type="component" value="Unassembled WGS sequence"/>
</dbReference>